<dbReference type="STRING" id="1334629.MFUL124B02_32490"/>
<dbReference type="EMBL" id="BJXR01000043">
    <property type="protein sequence ID" value="GEN11123.1"/>
    <property type="molecule type" value="Genomic_DNA"/>
</dbReference>
<sequence length="184" mass="20238">MFKYFLLALTLPFVELYLLVAIGREVGFLPTLSVVLLTGLVGSWLARREGSRVMRRWRDALATRQVPEEGLFSGALVMLGGLLLLVPGFLTDVVGLSLLLPPVRRFVTARLRRAVERRMRDGSFQVTTMGGMGFPGPFPGEPRGGTPFPESWSDTAPKGPPGRIRSGASRAEVDAEFTEDEPRH</sequence>
<evidence type="ECO:0000256" key="2">
    <source>
        <dbReference type="SAM" id="Phobius"/>
    </source>
</evidence>
<gene>
    <name evidence="3" type="ORF">MFU01_61600</name>
    <name evidence="4" type="ORF">SAMN05443572_102240</name>
</gene>
<dbReference type="Proteomes" id="UP000183760">
    <property type="component" value="Unassembled WGS sequence"/>
</dbReference>
<evidence type="ECO:0000256" key="1">
    <source>
        <dbReference type="SAM" id="MobiDB-lite"/>
    </source>
</evidence>
<organism evidence="3 6">
    <name type="scientific">Myxococcus fulvus</name>
    <dbReference type="NCBI Taxonomy" id="33"/>
    <lineage>
        <taxon>Bacteria</taxon>
        <taxon>Pseudomonadati</taxon>
        <taxon>Myxococcota</taxon>
        <taxon>Myxococcia</taxon>
        <taxon>Myxococcales</taxon>
        <taxon>Cystobacterineae</taxon>
        <taxon>Myxococcaceae</taxon>
        <taxon>Myxococcus</taxon>
    </lineage>
</organism>
<proteinExistence type="predicted"/>
<reference evidence="4 5" key="1">
    <citation type="submission" date="2016-10" db="EMBL/GenBank/DDBJ databases">
        <authorList>
            <person name="Varghese N."/>
            <person name="Submissions S."/>
        </authorList>
    </citation>
    <scope>NUCLEOTIDE SEQUENCE [LARGE SCALE GENOMIC DNA]</scope>
    <source>
        <strain evidence="4 5">DSM 16525</strain>
    </source>
</reference>
<dbReference type="GO" id="GO:0016020">
    <property type="term" value="C:membrane"/>
    <property type="evidence" value="ECO:0007669"/>
    <property type="project" value="InterPro"/>
</dbReference>
<protein>
    <submittedName>
        <fullName evidence="4">UPF0716 protein FxsA</fullName>
    </submittedName>
</protein>
<dbReference type="RefSeq" id="WP_074950462.1">
    <property type="nucleotide sequence ID" value="NZ_BJXR01000043.1"/>
</dbReference>
<dbReference type="EMBL" id="FOIB01000002">
    <property type="protein sequence ID" value="SET42831.1"/>
    <property type="molecule type" value="Genomic_DNA"/>
</dbReference>
<name>A0A511TBZ7_MYXFU</name>
<feature type="transmembrane region" description="Helical" evidence="2">
    <location>
        <begin position="26"/>
        <end position="46"/>
    </location>
</feature>
<feature type="transmembrane region" description="Helical" evidence="2">
    <location>
        <begin position="71"/>
        <end position="90"/>
    </location>
</feature>
<dbReference type="Pfam" id="PF04186">
    <property type="entry name" value="FxsA"/>
    <property type="match status" value="1"/>
</dbReference>
<dbReference type="PANTHER" id="PTHR35335:SF1">
    <property type="entry name" value="UPF0716 PROTEIN FXSA"/>
    <property type="match status" value="1"/>
</dbReference>
<keyword evidence="2" id="KW-0812">Transmembrane</keyword>
<feature type="region of interest" description="Disordered" evidence="1">
    <location>
        <begin position="126"/>
        <end position="184"/>
    </location>
</feature>
<dbReference type="NCBIfam" id="NF008528">
    <property type="entry name" value="PRK11463.1-2"/>
    <property type="match status" value="1"/>
</dbReference>
<feature type="compositionally biased region" description="Acidic residues" evidence="1">
    <location>
        <begin position="174"/>
        <end position="184"/>
    </location>
</feature>
<reference evidence="3 6" key="2">
    <citation type="submission" date="2019-07" db="EMBL/GenBank/DDBJ databases">
        <title>Whole genome shotgun sequence of Myxococcus fulvus NBRC 100333.</title>
        <authorList>
            <person name="Hosoyama A."/>
            <person name="Uohara A."/>
            <person name="Ohji S."/>
            <person name="Ichikawa N."/>
        </authorList>
    </citation>
    <scope>NUCLEOTIDE SEQUENCE [LARGE SCALE GENOMIC DNA]</scope>
    <source>
        <strain evidence="3 6">NBRC 100333</strain>
    </source>
</reference>
<dbReference type="AlphaFoldDB" id="A0A511TBZ7"/>
<evidence type="ECO:0000313" key="6">
    <source>
        <dbReference type="Proteomes" id="UP000321514"/>
    </source>
</evidence>
<evidence type="ECO:0000313" key="3">
    <source>
        <dbReference type="EMBL" id="GEN11123.1"/>
    </source>
</evidence>
<dbReference type="PANTHER" id="PTHR35335">
    <property type="entry name" value="UPF0716 PROTEIN FXSA"/>
    <property type="match status" value="1"/>
</dbReference>
<dbReference type="OrthoDB" id="9792788at2"/>
<keyword evidence="2" id="KW-0472">Membrane</keyword>
<keyword evidence="2" id="KW-1133">Transmembrane helix</keyword>
<evidence type="ECO:0000313" key="4">
    <source>
        <dbReference type="EMBL" id="SET42831.1"/>
    </source>
</evidence>
<keyword evidence="5" id="KW-1185">Reference proteome</keyword>
<dbReference type="Proteomes" id="UP000321514">
    <property type="component" value="Unassembled WGS sequence"/>
</dbReference>
<dbReference type="InterPro" id="IPR007313">
    <property type="entry name" value="FxsA"/>
</dbReference>
<comment type="caution">
    <text evidence="3">The sequence shown here is derived from an EMBL/GenBank/DDBJ whole genome shotgun (WGS) entry which is preliminary data.</text>
</comment>
<accession>A0A511TBZ7</accession>
<evidence type="ECO:0000313" key="5">
    <source>
        <dbReference type="Proteomes" id="UP000183760"/>
    </source>
</evidence>